<protein>
    <recommendedName>
        <fullName evidence="4">Lipid A deacylase LpxR family protein</fullName>
    </recommendedName>
</protein>
<dbReference type="InterPro" id="IPR018707">
    <property type="entry name" value="LpxR"/>
</dbReference>
<dbReference type="RefSeq" id="WP_015264178.1">
    <property type="nucleotide sequence ID" value="NC_019904.1"/>
</dbReference>
<dbReference type="Gene3D" id="2.40.128.140">
    <property type="entry name" value="Outer membrane protein"/>
    <property type="match status" value="1"/>
</dbReference>
<feature type="signal peptide" evidence="1">
    <location>
        <begin position="1"/>
        <end position="23"/>
    </location>
</feature>
<proteinExistence type="predicted"/>
<evidence type="ECO:0000313" key="3">
    <source>
        <dbReference type="Proteomes" id="UP000010796"/>
    </source>
</evidence>
<dbReference type="AlphaFoldDB" id="L0FV33"/>
<reference evidence="3" key="1">
    <citation type="submission" date="2012-02" db="EMBL/GenBank/DDBJ databases">
        <title>The complete genome of Echinicola vietnamensis DSM 17526.</title>
        <authorList>
            <person name="Lucas S."/>
            <person name="Copeland A."/>
            <person name="Lapidus A."/>
            <person name="Glavina del Rio T."/>
            <person name="Dalin E."/>
            <person name="Tice H."/>
            <person name="Bruce D."/>
            <person name="Goodwin L."/>
            <person name="Pitluck S."/>
            <person name="Peters L."/>
            <person name="Ovchinnikova G."/>
            <person name="Teshima H."/>
            <person name="Kyrpides N."/>
            <person name="Mavromatis K."/>
            <person name="Ivanova N."/>
            <person name="Brettin T."/>
            <person name="Detter J.C."/>
            <person name="Han C."/>
            <person name="Larimer F."/>
            <person name="Land M."/>
            <person name="Hauser L."/>
            <person name="Markowitz V."/>
            <person name="Cheng J.-F."/>
            <person name="Hugenholtz P."/>
            <person name="Woyke T."/>
            <person name="Wu D."/>
            <person name="Brambilla E."/>
            <person name="Klenk H.-P."/>
            <person name="Eisen J.A."/>
        </authorList>
    </citation>
    <scope>NUCLEOTIDE SEQUENCE [LARGE SCALE GENOMIC DNA]</scope>
    <source>
        <strain evidence="3">DSM 17526 / LMG 23754 / KMM 6221</strain>
    </source>
</reference>
<gene>
    <name evidence="2" type="ordered locus">Echvi_0320</name>
</gene>
<dbReference type="InterPro" id="IPR037107">
    <property type="entry name" value="Put_OMP_sf"/>
</dbReference>
<sequence>MKKLKIIFFFSCFLGLSVPFSHGQTETGAIRKHQFSLRVDNDALAFSHFDRYYTNGMFFSYRHYLSERGRLKATVSQQIYTPERYTSDDVNIYDRPYAGVLYGEVGYQHFIKKGWLSGDFLLGKIGPGSKAEDVQVWYHTLFGFPQPKGWQYQIQDGALVNLRLEGAVNVFREGKVDFWLQPRVALGNYDRSLGITPSFRIGRFNHRPSESFISGSRVGMPSKRELYFQGGVRLKRVYWNATLQGTKQSYDVDLATMEPVKNVNEFFAQLVLAYPKVGFAYRFYYRTQETRLAEGQFLGSLYFYYTF</sequence>
<evidence type="ECO:0000313" key="2">
    <source>
        <dbReference type="EMBL" id="AGA76611.1"/>
    </source>
</evidence>
<organism evidence="2 3">
    <name type="scientific">Echinicola vietnamensis (strain DSM 17526 / LMG 23754 / KMM 6221)</name>
    <dbReference type="NCBI Taxonomy" id="926556"/>
    <lineage>
        <taxon>Bacteria</taxon>
        <taxon>Pseudomonadati</taxon>
        <taxon>Bacteroidota</taxon>
        <taxon>Cytophagia</taxon>
        <taxon>Cytophagales</taxon>
        <taxon>Cyclobacteriaceae</taxon>
        <taxon>Echinicola</taxon>
    </lineage>
</organism>
<name>L0FV33_ECHVK</name>
<keyword evidence="3" id="KW-1185">Reference proteome</keyword>
<dbReference type="Proteomes" id="UP000010796">
    <property type="component" value="Chromosome"/>
</dbReference>
<keyword evidence="1" id="KW-0732">Signal</keyword>
<dbReference type="STRING" id="926556.Echvi_0320"/>
<accession>L0FV33</accession>
<evidence type="ECO:0008006" key="4">
    <source>
        <dbReference type="Google" id="ProtNLM"/>
    </source>
</evidence>
<evidence type="ECO:0000256" key="1">
    <source>
        <dbReference type="SAM" id="SignalP"/>
    </source>
</evidence>
<dbReference type="eggNOG" id="COG3528">
    <property type="taxonomic scope" value="Bacteria"/>
</dbReference>
<dbReference type="HOGENOM" id="CLU_055418_1_0_10"/>
<dbReference type="KEGG" id="evi:Echvi_0320"/>
<dbReference type="Pfam" id="PF09982">
    <property type="entry name" value="LpxR"/>
    <property type="match status" value="1"/>
</dbReference>
<feature type="chain" id="PRO_5003942743" description="Lipid A deacylase LpxR family protein" evidence="1">
    <location>
        <begin position="24"/>
        <end position="307"/>
    </location>
</feature>
<dbReference type="EMBL" id="CP003346">
    <property type="protein sequence ID" value="AGA76611.1"/>
    <property type="molecule type" value="Genomic_DNA"/>
</dbReference>